<reference evidence="5 6" key="1">
    <citation type="submission" date="2013-02" db="EMBL/GenBank/DDBJ databases">
        <title>Differentiation, distribution, and elimination of closteroviruses infecting Cordyline fruticosa (L.) in Hawaii.</title>
        <authorList>
            <person name="Melzer M.J."/>
        </authorList>
    </citation>
    <scope>NUCLEOTIDE SEQUENCE [LARGE SCALE GENOMIC DNA]</scope>
    <source>
        <strain evidence="5">SJ1</strain>
    </source>
</reference>
<dbReference type="GO" id="GO:0006351">
    <property type="term" value="P:DNA-templated transcription"/>
    <property type="evidence" value="ECO:0007669"/>
    <property type="project" value="InterPro"/>
</dbReference>
<evidence type="ECO:0000259" key="4">
    <source>
        <dbReference type="Pfam" id="PF00978"/>
    </source>
</evidence>
<dbReference type="SUPFAM" id="SSF56672">
    <property type="entry name" value="DNA/RNA polymerases"/>
    <property type="match status" value="1"/>
</dbReference>
<dbReference type="InterPro" id="IPR043502">
    <property type="entry name" value="DNA/RNA_pol_sf"/>
</dbReference>
<evidence type="ECO:0000313" key="5">
    <source>
        <dbReference type="EMBL" id="AFJ05062.2"/>
    </source>
</evidence>
<keyword evidence="1 5" id="KW-0696">RNA-directed RNA polymerase</keyword>
<feature type="domain" description="RNA-dependent RNA polymerase alsuviricetes" evidence="4">
    <location>
        <begin position="25"/>
        <end position="456"/>
    </location>
</feature>
<dbReference type="RefSeq" id="YP_009664824.1">
    <property type="nucleotide sequence ID" value="NC_043108.1"/>
</dbReference>
<keyword evidence="3" id="KW-0548">Nucleotidyltransferase</keyword>
<dbReference type="Proteomes" id="UP000232757">
    <property type="component" value="Segment"/>
</dbReference>
<dbReference type="EMBL" id="JQ599284">
    <property type="protein sequence ID" value="AFJ05062.2"/>
    <property type="molecule type" value="Genomic_RNA"/>
</dbReference>
<sequence>MDLIFPNMTTYDFCYRTASFEFENMELPIIENVKLARDRSKVYSPLPCTLPKIFGKGERNRPNTWKQVLISLSNRNFAAPDINKDHDTVTSCNILFKGFLKFMDQRKISEYFDVIESDLNKIDEWLTSRDTRKYKNILTSVNHESWISSLNSMKLMVKGELKPKLDNTVLRKYSPPANIVYYEHIVNMYFSPIFLEIFHRISYCLRPNCVIYSGMNLDELGDAIKSRLRFPVDYYYCCEIDFSKFDKSQGIIVKMYEEVVYKFFKFSPNMYDNFKMTEYFSKVRSTCGVNVDLFAQRRTGITTLGILGNYYDLNDFDLVLVAGDDSLLLSRCPIENVTSRINKDFGMEAKFLEQPTSYFCSKFIIELDGKIKVIPDPVRFFEKLSVPIPDDFASNGAVLRERFISYRDLLKEYFCENNIVEIDKKISLKYKTPYFSSYDSCAYIHNLLSSYKNFLKIFLDGDKVLI</sequence>
<dbReference type="GeneID" id="40524931"/>
<dbReference type="GO" id="GO:0003968">
    <property type="term" value="F:RNA-directed RNA polymerase activity"/>
    <property type="evidence" value="ECO:0007669"/>
    <property type="project" value="UniProtKB-KW"/>
</dbReference>
<proteinExistence type="predicted"/>
<evidence type="ECO:0000256" key="2">
    <source>
        <dbReference type="ARBA" id="ARBA00022679"/>
    </source>
</evidence>
<evidence type="ECO:0000256" key="1">
    <source>
        <dbReference type="ARBA" id="ARBA00022484"/>
    </source>
</evidence>
<keyword evidence="2" id="KW-0808">Transferase</keyword>
<protein>
    <submittedName>
        <fullName evidence="5">RNA-dependent RNA polymerase</fullName>
    </submittedName>
</protein>
<keyword evidence="6" id="KW-1185">Reference proteome</keyword>
<dbReference type="KEGG" id="vg:40524931"/>
<dbReference type="InterPro" id="IPR001788">
    <property type="entry name" value="RNA-dep_RNA_pol_alsuvir"/>
</dbReference>
<accession>L7P0N3</accession>
<organism evidence="5 6">
    <name type="scientific">Cordyline virus 4</name>
    <dbReference type="NCBI Taxonomy" id="1177753"/>
    <lineage>
        <taxon>Viruses</taxon>
        <taxon>Riboviria</taxon>
        <taxon>Orthornavirae</taxon>
        <taxon>Kitrinoviricota</taxon>
        <taxon>Alsuviricetes</taxon>
        <taxon>Martellivirales</taxon>
        <taxon>Closteroviridae</taxon>
        <taxon>Velarivirus</taxon>
        <taxon>Velarivirus tetracordylinae</taxon>
    </lineage>
</organism>
<name>L7P0N3_9CLOS</name>
<evidence type="ECO:0000256" key="3">
    <source>
        <dbReference type="ARBA" id="ARBA00022695"/>
    </source>
</evidence>
<dbReference type="Pfam" id="PF00978">
    <property type="entry name" value="RdRP_2"/>
    <property type="match status" value="1"/>
</dbReference>
<dbReference type="CDD" id="cd23253">
    <property type="entry name" value="Closteroviridae_RdRp"/>
    <property type="match status" value="1"/>
</dbReference>
<evidence type="ECO:0000313" key="6">
    <source>
        <dbReference type="Proteomes" id="UP000232757"/>
    </source>
</evidence>
<dbReference type="GO" id="GO:0003723">
    <property type="term" value="F:RNA binding"/>
    <property type="evidence" value="ECO:0007669"/>
    <property type="project" value="InterPro"/>
</dbReference>
<dbReference type="InterPro" id="IPR047308">
    <property type="entry name" value="Closteroviridae_RdRp"/>
</dbReference>